<evidence type="ECO:0000256" key="1">
    <source>
        <dbReference type="ARBA" id="ARBA00022669"/>
    </source>
</evidence>
<evidence type="ECO:0000259" key="6">
    <source>
        <dbReference type="PROSITE" id="PS50941"/>
    </source>
</evidence>
<dbReference type="Proteomes" id="UP000789342">
    <property type="component" value="Unassembled WGS sequence"/>
</dbReference>
<organism evidence="7 8">
    <name type="scientific">Acaulospora morrowiae</name>
    <dbReference type="NCBI Taxonomy" id="94023"/>
    <lineage>
        <taxon>Eukaryota</taxon>
        <taxon>Fungi</taxon>
        <taxon>Fungi incertae sedis</taxon>
        <taxon>Mucoromycota</taxon>
        <taxon>Glomeromycotina</taxon>
        <taxon>Glomeromycetes</taxon>
        <taxon>Diversisporales</taxon>
        <taxon>Acaulosporaceae</taxon>
        <taxon>Acaulospora</taxon>
    </lineage>
</organism>
<dbReference type="PANTHER" id="PTHR40633">
    <property type="entry name" value="MATRIX PROTEIN, PUTATIVE (AFU_ORTHOLOGUE AFUA_8G05410)-RELATED"/>
    <property type="match status" value="1"/>
</dbReference>
<dbReference type="Pfam" id="PF10342">
    <property type="entry name" value="Kre9_KNH"/>
    <property type="match status" value="1"/>
</dbReference>
<feature type="compositionally biased region" description="Low complexity" evidence="4">
    <location>
        <begin position="191"/>
        <end position="201"/>
    </location>
</feature>
<protein>
    <submittedName>
        <fullName evidence="7">14384_t:CDS:1</fullName>
    </submittedName>
</protein>
<dbReference type="PANTHER" id="PTHR40633:SF1">
    <property type="entry name" value="GPI ANCHORED SERINE-THREONINE RICH PROTEIN (AFU_ORTHOLOGUE AFUA_1G03630)"/>
    <property type="match status" value="1"/>
</dbReference>
<dbReference type="InterPro" id="IPR001002">
    <property type="entry name" value="Chitin-bd_1"/>
</dbReference>
<keyword evidence="8" id="KW-1185">Reference proteome</keyword>
<keyword evidence="3" id="KW-1015">Disulfide bond</keyword>
<feature type="region of interest" description="Disordered" evidence="4">
    <location>
        <begin position="176"/>
        <end position="261"/>
    </location>
</feature>
<evidence type="ECO:0000313" key="8">
    <source>
        <dbReference type="Proteomes" id="UP000789342"/>
    </source>
</evidence>
<feature type="compositionally biased region" description="Pro residues" evidence="4">
    <location>
        <begin position="176"/>
        <end position="190"/>
    </location>
</feature>
<feature type="chain" id="PRO_5040460533" evidence="5">
    <location>
        <begin position="21"/>
        <end position="261"/>
    </location>
</feature>
<dbReference type="InterPro" id="IPR036861">
    <property type="entry name" value="Endochitinase-like_sf"/>
</dbReference>
<dbReference type="OrthoDB" id="2269410at2759"/>
<dbReference type="InterPro" id="IPR018466">
    <property type="entry name" value="Kre9/Knh1-like_N"/>
</dbReference>
<keyword evidence="1 3" id="KW-0147">Chitin-binding</keyword>
<dbReference type="InterPro" id="IPR052982">
    <property type="entry name" value="SRP1/TIP1-like"/>
</dbReference>
<dbReference type="GO" id="GO:0008061">
    <property type="term" value="F:chitin binding"/>
    <property type="evidence" value="ECO:0007669"/>
    <property type="project" value="UniProtKB-UniRule"/>
</dbReference>
<dbReference type="SUPFAM" id="SSF57016">
    <property type="entry name" value="Plant lectins/antimicrobial peptides"/>
    <property type="match status" value="1"/>
</dbReference>
<reference evidence="7" key="1">
    <citation type="submission" date="2021-06" db="EMBL/GenBank/DDBJ databases">
        <authorList>
            <person name="Kallberg Y."/>
            <person name="Tangrot J."/>
            <person name="Rosling A."/>
        </authorList>
    </citation>
    <scope>NUCLEOTIDE SEQUENCE</scope>
    <source>
        <strain evidence="7">CL551</strain>
    </source>
</reference>
<evidence type="ECO:0000256" key="3">
    <source>
        <dbReference type="PROSITE-ProRule" id="PRU00261"/>
    </source>
</evidence>
<name>A0A9N9BXK9_9GLOM</name>
<feature type="disulfide bond" evidence="3">
    <location>
        <begin position="127"/>
        <end position="142"/>
    </location>
</feature>
<feature type="disulfide bond" evidence="3">
    <location>
        <begin position="141"/>
        <end position="155"/>
    </location>
</feature>
<feature type="domain" description="Chitin-binding type-1" evidence="6">
    <location>
        <begin position="124"/>
        <end position="171"/>
    </location>
</feature>
<dbReference type="AlphaFoldDB" id="A0A9N9BXK9"/>
<gene>
    <name evidence="7" type="ORF">AMORRO_LOCUS7060</name>
</gene>
<evidence type="ECO:0000256" key="2">
    <source>
        <dbReference type="ARBA" id="ARBA00022729"/>
    </source>
</evidence>
<evidence type="ECO:0000256" key="4">
    <source>
        <dbReference type="SAM" id="MobiDB-lite"/>
    </source>
</evidence>
<dbReference type="PROSITE" id="PS50941">
    <property type="entry name" value="CHIT_BIND_I_2"/>
    <property type="match status" value="1"/>
</dbReference>
<sequence length="261" mass="28010">MRSLISAILFLFTIAPFVLADYSITNPGTGVTWKKGDTVTVEWIITSKTDNTVDVKLLRGRAENLQPVITLCTGVDPTVGHCNFAVPDNLASDHNYAVTVGNDVSHTGYSSFFSIESSGDLPPQSGCPNFGGQNCPSTLPCCSFAGYCGDSDDHCGRGCMPQFSFNGLCVKSGGAPPVPPKNNTIVPPPKSTTIKHSPTKTSSKKPLPKKTQTKKSPKKKTSTKKSPPKKTSTKHSTKTKHPQKKTSIAKKPVNKAFCRLR</sequence>
<evidence type="ECO:0000313" key="7">
    <source>
        <dbReference type="EMBL" id="CAG8584501.1"/>
    </source>
</evidence>
<dbReference type="SMART" id="SM00270">
    <property type="entry name" value="ChtBD1"/>
    <property type="match status" value="1"/>
</dbReference>
<comment type="caution">
    <text evidence="3">Lacks conserved residue(s) required for the propagation of feature annotation.</text>
</comment>
<dbReference type="EMBL" id="CAJVPV010005087">
    <property type="protein sequence ID" value="CAG8584501.1"/>
    <property type="molecule type" value="Genomic_DNA"/>
</dbReference>
<dbReference type="CDD" id="cd00035">
    <property type="entry name" value="ChtBD1"/>
    <property type="match status" value="1"/>
</dbReference>
<dbReference type="Gene3D" id="3.30.60.10">
    <property type="entry name" value="Endochitinase-like"/>
    <property type="match status" value="1"/>
</dbReference>
<keyword evidence="2 5" id="KW-0732">Signal</keyword>
<comment type="caution">
    <text evidence="7">The sequence shown here is derived from an EMBL/GenBank/DDBJ whole genome shotgun (WGS) entry which is preliminary data.</text>
</comment>
<evidence type="ECO:0000256" key="5">
    <source>
        <dbReference type="SAM" id="SignalP"/>
    </source>
</evidence>
<feature type="compositionally biased region" description="Basic residues" evidence="4">
    <location>
        <begin position="202"/>
        <end position="248"/>
    </location>
</feature>
<proteinExistence type="predicted"/>
<feature type="signal peptide" evidence="5">
    <location>
        <begin position="1"/>
        <end position="20"/>
    </location>
</feature>
<accession>A0A9N9BXK9</accession>